<dbReference type="Proteomes" id="UP000054097">
    <property type="component" value="Unassembled WGS sequence"/>
</dbReference>
<protein>
    <submittedName>
        <fullName evidence="2">Uncharacterized protein</fullName>
    </submittedName>
</protein>
<dbReference type="EMBL" id="KN824335">
    <property type="protein sequence ID" value="KIM23574.1"/>
    <property type="molecule type" value="Genomic_DNA"/>
</dbReference>
<organism evidence="2 3">
    <name type="scientific">Serendipita vermifera MAFF 305830</name>
    <dbReference type="NCBI Taxonomy" id="933852"/>
    <lineage>
        <taxon>Eukaryota</taxon>
        <taxon>Fungi</taxon>
        <taxon>Dikarya</taxon>
        <taxon>Basidiomycota</taxon>
        <taxon>Agaricomycotina</taxon>
        <taxon>Agaricomycetes</taxon>
        <taxon>Sebacinales</taxon>
        <taxon>Serendipitaceae</taxon>
        <taxon>Serendipita</taxon>
    </lineage>
</organism>
<keyword evidence="3" id="KW-1185">Reference proteome</keyword>
<reference evidence="3" key="2">
    <citation type="submission" date="2015-01" db="EMBL/GenBank/DDBJ databases">
        <title>Evolutionary Origins and Diversification of the Mycorrhizal Mutualists.</title>
        <authorList>
            <consortium name="DOE Joint Genome Institute"/>
            <consortium name="Mycorrhizal Genomics Consortium"/>
            <person name="Kohler A."/>
            <person name="Kuo A."/>
            <person name="Nagy L.G."/>
            <person name="Floudas D."/>
            <person name="Copeland A."/>
            <person name="Barry K.W."/>
            <person name="Cichocki N."/>
            <person name="Veneault-Fourrey C."/>
            <person name="LaButti K."/>
            <person name="Lindquist E.A."/>
            <person name="Lipzen A."/>
            <person name="Lundell T."/>
            <person name="Morin E."/>
            <person name="Murat C."/>
            <person name="Riley R."/>
            <person name="Ohm R."/>
            <person name="Sun H."/>
            <person name="Tunlid A."/>
            <person name="Henrissat B."/>
            <person name="Grigoriev I.V."/>
            <person name="Hibbett D.S."/>
            <person name="Martin F."/>
        </authorList>
    </citation>
    <scope>NUCLEOTIDE SEQUENCE [LARGE SCALE GENOMIC DNA]</scope>
    <source>
        <strain evidence="3">MAFF 305830</strain>
    </source>
</reference>
<dbReference type="AlphaFoldDB" id="A0A0C3AU77"/>
<feature type="compositionally biased region" description="Polar residues" evidence="1">
    <location>
        <begin position="1"/>
        <end position="14"/>
    </location>
</feature>
<evidence type="ECO:0000256" key="1">
    <source>
        <dbReference type="SAM" id="MobiDB-lite"/>
    </source>
</evidence>
<proteinExistence type="predicted"/>
<evidence type="ECO:0000313" key="3">
    <source>
        <dbReference type="Proteomes" id="UP000054097"/>
    </source>
</evidence>
<reference evidence="2 3" key="1">
    <citation type="submission" date="2014-04" db="EMBL/GenBank/DDBJ databases">
        <authorList>
            <consortium name="DOE Joint Genome Institute"/>
            <person name="Kuo A."/>
            <person name="Zuccaro A."/>
            <person name="Kohler A."/>
            <person name="Nagy L.G."/>
            <person name="Floudas D."/>
            <person name="Copeland A."/>
            <person name="Barry K.W."/>
            <person name="Cichocki N."/>
            <person name="Veneault-Fourrey C."/>
            <person name="LaButti K."/>
            <person name="Lindquist E.A."/>
            <person name="Lipzen A."/>
            <person name="Lundell T."/>
            <person name="Morin E."/>
            <person name="Murat C."/>
            <person name="Sun H."/>
            <person name="Tunlid A."/>
            <person name="Henrissat B."/>
            <person name="Grigoriev I.V."/>
            <person name="Hibbett D.S."/>
            <person name="Martin F."/>
            <person name="Nordberg H.P."/>
            <person name="Cantor M.N."/>
            <person name="Hua S.X."/>
        </authorList>
    </citation>
    <scope>NUCLEOTIDE SEQUENCE [LARGE SCALE GENOMIC DNA]</scope>
    <source>
        <strain evidence="2 3">MAFF 305830</strain>
    </source>
</reference>
<name>A0A0C3AU77_SERVB</name>
<feature type="region of interest" description="Disordered" evidence="1">
    <location>
        <begin position="1"/>
        <end position="22"/>
    </location>
</feature>
<dbReference type="HOGENOM" id="CLU_1230562_0_0_1"/>
<gene>
    <name evidence="2" type="ORF">M408DRAFT_253514</name>
</gene>
<sequence length="225" mass="24568">MANDSGNDNENPGQSPKECPTPSSKIKFLLLNRLAIEQERADSTFAEQFLGALVSSLSGVPENLEVVELPLHVASRSRAFFDSVGGSIQELTVHCDGIFRGTGDAGEPKYYNLDLRVMSLLRDLHLVIPAHADYDLPAIVALHTLVGSLAEYPYNTLTTLRLSFRTTFGYSPYSNTQWQVLDDTLSLPHLAGLTRVEIVGLGCAAALVRKGLPNACTRGIVHFLW</sequence>
<accession>A0A0C3AU77</accession>
<evidence type="ECO:0000313" key="2">
    <source>
        <dbReference type="EMBL" id="KIM23574.1"/>
    </source>
</evidence>